<dbReference type="SUPFAM" id="SSF89733">
    <property type="entry name" value="L-sulfolactate dehydrogenase-like"/>
    <property type="match status" value="1"/>
</dbReference>
<gene>
    <name evidence="3" type="ORF">SM757_13485</name>
</gene>
<dbReference type="Pfam" id="PF02615">
    <property type="entry name" value="Ldh_2"/>
    <property type="match status" value="1"/>
</dbReference>
<dbReference type="InterPro" id="IPR043143">
    <property type="entry name" value="Mal/L-sulf/L-lact_DH-like_NADP"/>
</dbReference>
<dbReference type="PANTHER" id="PTHR11091:SF0">
    <property type="entry name" value="MALATE DEHYDROGENASE"/>
    <property type="match status" value="1"/>
</dbReference>
<organism evidence="3 4">
    <name type="scientific">Azohydromonas lata</name>
    <dbReference type="NCBI Taxonomy" id="45677"/>
    <lineage>
        <taxon>Bacteria</taxon>
        <taxon>Pseudomonadati</taxon>
        <taxon>Pseudomonadota</taxon>
        <taxon>Betaproteobacteria</taxon>
        <taxon>Burkholderiales</taxon>
        <taxon>Sphaerotilaceae</taxon>
        <taxon>Azohydromonas</taxon>
    </lineage>
</organism>
<keyword evidence="4" id="KW-1185">Reference proteome</keyword>
<dbReference type="Gene3D" id="1.10.1530.10">
    <property type="match status" value="1"/>
</dbReference>
<proteinExistence type="inferred from homology"/>
<dbReference type="Proteomes" id="UP001293718">
    <property type="component" value="Unassembled WGS sequence"/>
</dbReference>
<dbReference type="EMBL" id="JAXOJX010000020">
    <property type="protein sequence ID" value="MDZ5457586.1"/>
    <property type="molecule type" value="Genomic_DNA"/>
</dbReference>
<name>A0ABU5IES1_9BURK</name>
<evidence type="ECO:0000256" key="1">
    <source>
        <dbReference type="ARBA" id="ARBA00006056"/>
    </source>
</evidence>
<sequence>MTQPAHDAHDARDAHEALRLPAEALTAFGRALFEAAGMEADKAAEVARLLVLTDMMGRRTHGLAMAPLYLADIAKGGMALRGEPEVVADSGAAVVWDGAYLPGLWLMSRAIGMAVDRAATLGVVTVALRRSHHIGCLAALTRQAAERGCVAVIANSEPAARRVAPYGGTEALFTPNPFAVGWPGPEHPVLVDMCASITTTSMTRQKHAAGEQFEFPWLLDAQGRPTRDPAVLEHAEPRGSLQLLGGQEYGHKGFGLALMVEALSQGLSGHGRADAPARWGGNVFLQVIDPAFFAGREAFMEQTDYLSRQCRANRPIDPASPVRMPGDQAARLEQQARAQGIAYGAAAWTTLTAWADRLGVAVPAEEAAID</sequence>
<comment type="similarity">
    <text evidence="1">Belongs to the LDH2/MDH2 oxidoreductase family.</text>
</comment>
<reference evidence="3 4" key="1">
    <citation type="submission" date="2023-11" db="EMBL/GenBank/DDBJ databases">
        <title>Draft genome of Azohydromonas lata strain H1 (DSM1123), a polyhydroxyalkanoate producer.</title>
        <authorList>
            <person name="Traversa D."/>
            <person name="D'Addabbo P."/>
            <person name="Pazzani C."/>
            <person name="Manzari C."/>
            <person name="Chiara M."/>
            <person name="Scrascia M."/>
        </authorList>
    </citation>
    <scope>NUCLEOTIDE SEQUENCE [LARGE SCALE GENOMIC DNA]</scope>
    <source>
        <strain evidence="3 4">H1</strain>
    </source>
</reference>
<dbReference type="InterPro" id="IPR036111">
    <property type="entry name" value="Mal/L-sulfo/L-lacto_DH-like_sf"/>
</dbReference>
<dbReference type="RefSeq" id="WP_322465868.1">
    <property type="nucleotide sequence ID" value="NZ_JAXOJX010000020.1"/>
</dbReference>
<dbReference type="InterPro" id="IPR003767">
    <property type="entry name" value="Malate/L-lactate_DH-like"/>
</dbReference>
<dbReference type="Gene3D" id="3.30.1370.60">
    <property type="entry name" value="Hypothetical oxidoreductase yiak, domain 2"/>
    <property type="match status" value="1"/>
</dbReference>
<dbReference type="InterPro" id="IPR043144">
    <property type="entry name" value="Mal/L-sulf/L-lact_DH-like_ah"/>
</dbReference>
<protein>
    <submittedName>
        <fullName evidence="3">Ldh family oxidoreductase</fullName>
    </submittedName>
</protein>
<comment type="caution">
    <text evidence="3">The sequence shown here is derived from an EMBL/GenBank/DDBJ whole genome shotgun (WGS) entry which is preliminary data.</text>
</comment>
<evidence type="ECO:0000313" key="4">
    <source>
        <dbReference type="Proteomes" id="UP001293718"/>
    </source>
</evidence>
<keyword evidence="2" id="KW-0560">Oxidoreductase</keyword>
<accession>A0ABU5IES1</accession>
<evidence type="ECO:0000313" key="3">
    <source>
        <dbReference type="EMBL" id="MDZ5457586.1"/>
    </source>
</evidence>
<evidence type="ECO:0000256" key="2">
    <source>
        <dbReference type="ARBA" id="ARBA00023002"/>
    </source>
</evidence>
<dbReference type="PANTHER" id="PTHR11091">
    <property type="entry name" value="OXIDOREDUCTASE-RELATED"/>
    <property type="match status" value="1"/>
</dbReference>